<gene>
    <name evidence="1" type="ORF">LMG1861_05546</name>
</gene>
<accession>A0A6S7EV06</accession>
<name>A0A6S7EV06_9BURK</name>
<dbReference type="AlphaFoldDB" id="A0A6S7EV06"/>
<evidence type="ECO:0000313" key="2">
    <source>
        <dbReference type="Proteomes" id="UP000494105"/>
    </source>
</evidence>
<reference evidence="1 2" key="1">
    <citation type="submission" date="2020-04" db="EMBL/GenBank/DDBJ databases">
        <authorList>
            <person name="De Canck E."/>
        </authorList>
    </citation>
    <scope>NUCLEOTIDE SEQUENCE [LARGE SCALE GENOMIC DNA]</scope>
    <source>
        <strain evidence="1 2">LMG 1861</strain>
    </source>
</reference>
<dbReference type="Proteomes" id="UP000494105">
    <property type="component" value="Unassembled WGS sequence"/>
</dbReference>
<organism evidence="1 2">
    <name type="scientific">Achromobacter piechaudii</name>
    <dbReference type="NCBI Taxonomy" id="72556"/>
    <lineage>
        <taxon>Bacteria</taxon>
        <taxon>Pseudomonadati</taxon>
        <taxon>Pseudomonadota</taxon>
        <taxon>Betaproteobacteria</taxon>
        <taxon>Burkholderiales</taxon>
        <taxon>Alcaligenaceae</taxon>
        <taxon>Achromobacter</taxon>
    </lineage>
</organism>
<evidence type="ECO:0000313" key="1">
    <source>
        <dbReference type="EMBL" id="CAB3922795.1"/>
    </source>
</evidence>
<sequence length="69" mass="7554">MEVCASCEAIVLHKRGEPGHESLIKLGEVRAHANVSRGARQVAYTCGVCGTDWDHLHDKNDPNAGWSRN</sequence>
<proteinExistence type="predicted"/>
<protein>
    <submittedName>
        <fullName evidence="1">Uncharacterized protein</fullName>
    </submittedName>
</protein>
<dbReference type="EMBL" id="CADILD010000005">
    <property type="protein sequence ID" value="CAB3922795.1"/>
    <property type="molecule type" value="Genomic_DNA"/>
</dbReference>